<sequence length="326" mass="36637">MEIFNTIFIFFTLTISFRGVILQVEAAQQALVCLAPTTSRCRGKVIWCPSQCPSTTSTDTKAKVCYLNCKSPSCKAECQHRVPNCNGLGSACYDPRFVGGDGSVFYFHGKSNEHFSLVSDRSIQINARFIGHRPPGRPRDFTWIQALGVLFNSQSFSVEAIRSATWDNETDHLKFTHDRTELALPEVPLSSWMSPGGDIKVERISRRNSVILTLKSMAEIIIKVVPVTKEDDRIHSYQIPSGNCFVHLEVQFRFFGLSPMVEGVLGRTYRPDFESPAKPGQRVPVLGGEDKYRTTSLFSADCAFCRFSPDSFFTQLETSFWRTSVL</sequence>
<evidence type="ECO:0000313" key="1">
    <source>
        <dbReference type="EMBL" id="PKI51165.1"/>
    </source>
</evidence>
<dbReference type="PANTHER" id="PTHR31656">
    <property type="entry name" value="ROOT CAP DOMAIN-CONTAINING PROTEIN"/>
    <property type="match status" value="1"/>
</dbReference>
<dbReference type="InterPro" id="IPR009646">
    <property type="entry name" value="Root_cap"/>
</dbReference>
<organism evidence="1 2">
    <name type="scientific">Punica granatum</name>
    <name type="common">Pomegranate</name>
    <dbReference type="NCBI Taxonomy" id="22663"/>
    <lineage>
        <taxon>Eukaryota</taxon>
        <taxon>Viridiplantae</taxon>
        <taxon>Streptophyta</taxon>
        <taxon>Embryophyta</taxon>
        <taxon>Tracheophyta</taxon>
        <taxon>Spermatophyta</taxon>
        <taxon>Magnoliopsida</taxon>
        <taxon>eudicotyledons</taxon>
        <taxon>Gunneridae</taxon>
        <taxon>Pentapetalae</taxon>
        <taxon>rosids</taxon>
        <taxon>malvids</taxon>
        <taxon>Myrtales</taxon>
        <taxon>Lythraceae</taxon>
        <taxon>Punica</taxon>
    </lineage>
</organism>
<dbReference type="AlphaFoldDB" id="A0A2I0J4L5"/>
<dbReference type="Proteomes" id="UP000233551">
    <property type="component" value="Unassembled WGS sequence"/>
</dbReference>
<dbReference type="GeneID" id="116215975"/>
<dbReference type="STRING" id="22663.A0A2I0J4L5"/>
<keyword evidence="2" id="KW-1185">Reference proteome</keyword>
<dbReference type="Pfam" id="PF06830">
    <property type="entry name" value="Root_cap"/>
    <property type="match status" value="1"/>
</dbReference>
<evidence type="ECO:0000313" key="2">
    <source>
        <dbReference type="Proteomes" id="UP000233551"/>
    </source>
</evidence>
<comment type="caution">
    <text evidence="1">The sequence shown here is derived from an EMBL/GenBank/DDBJ whole genome shotgun (WGS) entry which is preliminary data.</text>
</comment>
<protein>
    <submittedName>
        <fullName evidence="1">Uncharacterized protein</fullName>
    </submittedName>
</protein>
<proteinExistence type="predicted"/>
<name>A0A2I0J4L5_PUNGR</name>
<reference evidence="1 2" key="1">
    <citation type="submission" date="2017-11" db="EMBL/GenBank/DDBJ databases">
        <title>De-novo sequencing of pomegranate (Punica granatum L.) genome.</title>
        <authorList>
            <person name="Akparov Z."/>
            <person name="Amiraslanov A."/>
            <person name="Hajiyeva S."/>
            <person name="Abbasov M."/>
            <person name="Kaur K."/>
            <person name="Hamwieh A."/>
            <person name="Solovyev V."/>
            <person name="Salamov A."/>
            <person name="Braich B."/>
            <person name="Kosarev P."/>
            <person name="Mahmoud A."/>
            <person name="Hajiyev E."/>
            <person name="Babayeva S."/>
            <person name="Izzatullayeva V."/>
            <person name="Mammadov A."/>
            <person name="Mammadov A."/>
            <person name="Sharifova S."/>
            <person name="Ojaghi J."/>
            <person name="Eynullazada K."/>
            <person name="Bayramov B."/>
            <person name="Abdulazimova A."/>
            <person name="Shahmuradov I."/>
        </authorList>
    </citation>
    <scope>NUCLEOTIDE SEQUENCE [LARGE SCALE GENOMIC DNA]</scope>
    <source>
        <strain evidence="2">cv. AG2017</strain>
        <tissue evidence="1">Leaf</tissue>
    </source>
</reference>
<accession>A0A2I0J4L5</accession>
<dbReference type="EMBL" id="PGOL01002041">
    <property type="protein sequence ID" value="PKI51165.1"/>
    <property type="molecule type" value="Genomic_DNA"/>
</dbReference>
<gene>
    <name evidence="1" type="ORF">CRG98_028452</name>
</gene>
<dbReference type="OrthoDB" id="2012063at2759"/>